<name>A0AAD5CZL9_AMBAR</name>
<dbReference type="InterPro" id="IPR027330">
    <property type="entry name" value="TPX2_central_dom"/>
</dbReference>
<accession>A0AAD5CZL9</accession>
<dbReference type="Pfam" id="PF12214">
    <property type="entry name" value="TPX2_importin"/>
    <property type="match status" value="1"/>
</dbReference>
<dbReference type="Proteomes" id="UP001206925">
    <property type="component" value="Unassembled WGS sequence"/>
</dbReference>
<feature type="region of interest" description="Disordered" evidence="1">
    <location>
        <begin position="129"/>
        <end position="163"/>
    </location>
</feature>
<dbReference type="GO" id="GO:0005819">
    <property type="term" value="C:spindle"/>
    <property type="evidence" value="ECO:0007669"/>
    <property type="project" value="InterPro"/>
</dbReference>
<feature type="non-terminal residue" evidence="3">
    <location>
        <position position="1"/>
    </location>
</feature>
<reference evidence="3" key="1">
    <citation type="submission" date="2022-06" db="EMBL/GenBank/DDBJ databases">
        <title>Uncovering the hologenomic basis of an extraordinary plant invasion.</title>
        <authorList>
            <person name="Bieker V.C."/>
            <person name="Martin M.D."/>
            <person name="Gilbert T."/>
            <person name="Hodgins K."/>
            <person name="Battlay P."/>
            <person name="Petersen B."/>
            <person name="Wilson J."/>
        </authorList>
    </citation>
    <scope>NUCLEOTIDE SEQUENCE</scope>
    <source>
        <strain evidence="3">AA19_3_7</strain>
        <tissue evidence="3">Leaf</tissue>
    </source>
</reference>
<dbReference type="GO" id="GO:0060236">
    <property type="term" value="P:regulation of mitotic spindle organization"/>
    <property type="evidence" value="ECO:0007669"/>
    <property type="project" value="InterPro"/>
</dbReference>
<comment type="caution">
    <text evidence="3">The sequence shown here is derived from an EMBL/GenBank/DDBJ whole genome shotgun (WGS) entry which is preliminary data.</text>
</comment>
<dbReference type="GO" id="GO:0030295">
    <property type="term" value="F:protein kinase activator activity"/>
    <property type="evidence" value="ECO:0007669"/>
    <property type="project" value="TreeGrafter"/>
</dbReference>
<dbReference type="PANTHER" id="PTHR14326">
    <property type="entry name" value="TARGETING PROTEIN FOR XKLP2"/>
    <property type="match status" value="1"/>
</dbReference>
<evidence type="ECO:0000313" key="4">
    <source>
        <dbReference type="Proteomes" id="UP001206925"/>
    </source>
</evidence>
<dbReference type="InterPro" id="IPR009675">
    <property type="entry name" value="TPX2_fam"/>
</dbReference>
<dbReference type="EMBL" id="JAMZMK010006237">
    <property type="protein sequence ID" value="KAI7749974.1"/>
    <property type="molecule type" value="Genomic_DNA"/>
</dbReference>
<feature type="domain" description="TPX2 central" evidence="2">
    <location>
        <begin position="246"/>
        <end position="412"/>
    </location>
</feature>
<dbReference type="AlphaFoldDB" id="A0AAD5CZL9"/>
<organism evidence="3 4">
    <name type="scientific">Ambrosia artemisiifolia</name>
    <name type="common">Common ragweed</name>
    <dbReference type="NCBI Taxonomy" id="4212"/>
    <lineage>
        <taxon>Eukaryota</taxon>
        <taxon>Viridiplantae</taxon>
        <taxon>Streptophyta</taxon>
        <taxon>Embryophyta</taxon>
        <taxon>Tracheophyta</taxon>
        <taxon>Spermatophyta</taxon>
        <taxon>Magnoliopsida</taxon>
        <taxon>eudicotyledons</taxon>
        <taxon>Gunneridae</taxon>
        <taxon>Pentapetalae</taxon>
        <taxon>asterids</taxon>
        <taxon>campanulids</taxon>
        <taxon>Asterales</taxon>
        <taxon>Asteraceae</taxon>
        <taxon>Asteroideae</taxon>
        <taxon>Heliantheae alliance</taxon>
        <taxon>Heliantheae</taxon>
        <taxon>Ambrosia</taxon>
    </lineage>
</organism>
<gene>
    <name evidence="3" type="ORF">M8C21_007312</name>
</gene>
<dbReference type="GO" id="GO:0090307">
    <property type="term" value="P:mitotic spindle assembly"/>
    <property type="evidence" value="ECO:0007669"/>
    <property type="project" value="TreeGrafter"/>
</dbReference>
<dbReference type="PANTHER" id="PTHR14326:SF15">
    <property type="entry name" value="OS06G0130200 PROTEIN"/>
    <property type="match status" value="1"/>
</dbReference>
<evidence type="ECO:0000313" key="3">
    <source>
        <dbReference type="EMBL" id="KAI7749974.1"/>
    </source>
</evidence>
<dbReference type="GO" id="GO:0008017">
    <property type="term" value="F:microtubule binding"/>
    <property type="evidence" value="ECO:0007669"/>
    <property type="project" value="TreeGrafter"/>
</dbReference>
<dbReference type="GO" id="GO:0005880">
    <property type="term" value="C:nuclear microtubule"/>
    <property type="evidence" value="ECO:0007669"/>
    <property type="project" value="TreeGrafter"/>
</dbReference>
<evidence type="ECO:0000259" key="2">
    <source>
        <dbReference type="Pfam" id="PF12214"/>
    </source>
</evidence>
<protein>
    <recommendedName>
        <fullName evidence="2">TPX2 central domain-containing protein</fullName>
    </recommendedName>
</protein>
<proteinExistence type="predicted"/>
<sequence>MEVEMDMDDDNSSIDVEFTFTAVEIDIDYEFEAARFFDFTRMETVDEAREAEMWFDSVGSYPPSLRLLSRGKDENANVSTVSKGLDNANQLDSASDRAPEAFTMAMSNTDGDVTNGGVPLELKGYSLQASQKQRTNSFIPKDSTRNANCKSKPKSSWKPSFPRASTLMKPTASQLAKQNQERLIDHFRFQKPGNNSSVVESQAAKRQKLEGGHLFKITDTKQEANFVHKAPKREGTLDSNLGHGRLRITVPRPPDLATAQRAQRIRQKGDNENAHVASRAPGFRARPLNRKIFEAPSLLHQKRSTPQLPEFQEFHLKTTERAVHNTAAVPSTSACCNNLKAPLKPSLAFGTESSGRESKGSHVSAVLKQEDCETIHRFKALPLNKKIFSSRGDLGVFRSSKRETTVATAFNFQTEKRAQHAPPVDLFNKLSLASESGSRSSRAPSIFTKGSKENRVCSFQQQSAVKIPKPGSKQKLGNPLKVCNLVPLLNQCRALLVLADLISHCRLYHTTVNVLIKPSKRQVVQLLPSDIKRKIKIALKWYQKILLEGCPTNRKTTLRWAGEWAPTLAREQAI</sequence>
<feature type="compositionally biased region" description="Polar residues" evidence="1">
    <location>
        <begin position="129"/>
        <end position="138"/>
    </location>
</feature>
<evidence type="ECO:0000256" key="1">
    <source>
        <dbReference type="SAM" id="MobiDB-lite"/>
    </source>
</evidence>
<keyword evidence="4" id="KW-1185">Reference proteome</keyword>